<dbReference type="AlphaFoldDB" id="A0A9N9IZK0"/>
<comment type="caution">
    <text evidence="1">The sequence shown here is derived from an EMBL/GenBank/DDBJ whole genome shotgun (WGS) entry which is preliminary data.</text>
</comment>
<dbReference type="EMBL" id="CAJVPQ010019961">
    <property type="protein sequence ID" value="CAG8755136.1"/>
    <property type="molecule type" value="Genomic_DNA"/>
</dbReference>
<proteinExistence type="predicted"/>
<feature type="non-terminal residue" evidence="1">
    <location>
        <position position="1"/>
    </location>
</feature>
<name>A0A9N9IZK0_9GLOM</name>
<sequence>MSKKELTKPTVNWAEVDKWIAEGKPFEEHDEILLFLNQEKKSENDLNTEPDDIKLTEAENQQMEELLTIVPGRRIERPGKKAILHLPQKEPKPPLVTTVNIVVKLLDQD</sequence>
<organism evidence="1 2">
    <name type="scientific">Funneliformis caledonium</name>
    <dbReference type="NCBI Taxonomy" id="1117310"/>
    <lineage>
        <taxon>Eukaryota</taxon>
        <taxon>Fungi</taxon>
        <taxon>Fungi incertae sedis</taxon>
        <taxon>Mucoromycota</taxon>
        <taxon>Glomeromycotina</taxon>
        <taxon>Glomeromycetes</taxon>
        <taxon>Glomerales</taxon>
        <taxon>Glomeraceae</taxon>
        <taxon>Funneliformis</taxon>
    </lineage>
</organism>
<reference evidence="1" key="1">
    <citation type="submission" date="2021-06" db="EMBL/GenBank/DDBJ databases">
        <authorList>
            <person name="Kallberg Y."/>
            <person name="Tangrot J."/>
            <person name="Rosling A."/>
        </authorList>
    </citation>
    <scope>NUCLEOTIDE SEQUENCE</scope>
    <source>
        <strain evidence="1">UK204</strain>
    </source>
</reference>
<evidence type="ECO:0000313" key="1">
    <source>
        <dbReference type="EMBL" id="CAG8755136.1"/>
    </source>
</evidence>
<gene>
    <name evidence="1" type="ORF">FCALED_LOCUS16558</name>
</gene>
<accession>A0A9N9IZK0</accession>
<keyword evidence="2" id="KW-1185">Reference proteome</keyword>
<evidence type="ECO:0000313" key="2">
    <source>
        <dbReference type="Proteomes" id="UP000789570"/>
    </source>
</evidence>
<dbReference type="Proteomes" id="UP000789570">
    <property type="component" value="Unassembled WGS sequence"/>
</dbReference>
<dbReference type="OrthoDB" id="2445956at2759"/>
<protein>
    <submittedName>
        <fullName evidence="1">15842_t:CDS:1</fullName>
    </submittedName>
</protein>